<feature type="region of interest" description="Disordered" evidence="6">
    <location>
        <begin position="41"/>
        <end position="64"/>
    </location>
</feature>
<protein>
    <submittedName>
        <fullName evidence="9">Transmembrane and coiled-coil domain-containing protein 4-like</fullName>
    </submittedName>
</protein>
<dbReference type="InterPro" id="IPR007941">
    <property type="entry name" value="DUF726"/>
</dbReference>
<evidence type="ECO:0000313" key="9">
    <source>
        <dbReference type="RefSeq" id="XP_002731134.2"/>
    </source>
</evidence>
<keyword evidence="4 7" id="KW-0472">Membrane</keyword>
<feature type="compositionally biased region" description="Basic and acidic residues" evidence="6">
    <location>
        <begin position="101"/>
        <end position="122"/>
    </location>
</feature>
<organism evidence="8 9">
    <name type="scientific">Saccoglossus kowalevskii</name>
    <name type="common">Acorn worm</name>
    <dbReference type="NCBI Taxonomy" id="10224"/>
    <lineage>
        <taxon>Eukaryota</taxon>
        <taxon>Metazoa</taxon>
        <taxon>Hemichordata</taxon>
        <taxon>Enteropneusta</taxon>
        <taxon>Harrimaniidae</taxon>
        <taxon>Saccoglossus</taxon>
    </lineage>
</organism>
<comment type="subcellular location">
    <subcellularLocation>
        <location evidence="1">Membrane</location>
        <topology evidence="1">Multi-pass membrane protein</topology>
    </subcellularLocation>
</comment>
<accession>A0ABM0GJC9</accession>
<dbReference type="GeneID" id="100367000"/>
<keyword evidence="3 7" id="KW-1133">Transmembrane helix</keyword>
<evidence type="ECO:0000256" key="1">
    <source>
        <dbReference type="ARBA" id="ARBA00004141"/>
    </source>
</evidence>
<feature type="non-terminal residue" evidence="9">
    <location>
        <position position="662"/>
    </location>
</feature>
<reference evidence="9" key="1">
    <citation type="submission" date="2025-08" db="UniProtKB">
        <authorList>
            <consortium name="RefSeq"/>
        </authorList>
    </citation>
    <scope>IDENTIFICATION</scope>
    <source>
        <tissue evidence="9">Testes</tissue>
    </source>
</reference>
<dbReference type="Proteomes" id="UP000694865">
    <property type="component" value="Unplaced"/>
</dbReference>
<feature type="transmembrane region" description="Helical" evidence="7">
    <location>
        <begin position="431"/>
        <end position="464"/>
    </location>
</feature>
<dbReference type="RefSeq" id="XP_002731134.2">
    <property type="nucleotide sequence ID" value="XM_002731088.2"/>
</dbReference>
<dbReference type="Pfam" id="PF05277">
    <property type="entry name" value="DUF726"/>
    <property type="match status" value="1"/>
</dbReference>
<evidence type="ECO:0000313" key="8">
    <source>
        <dbReference type="Proteomes" id="UP000694865"/>
    </source>
</evidence>
<gene>
    <name evidence="9" type="primary">LOC100367000</name>
</gene>
<feature type="transmembrane region" description="Helical" evidence="7">
    <location>
        <begin position="470"/>
        <end position="492"/>
    </location>
</feature>
<feature type="region of interest" description="Disordered" evidence="6">
    <location>
        <begin position="101"/>
        <end position="137"/>
    </location>
</feature>
<evidence type="ECO:0000256" key="7">
    <source>
        <dbReference type="SAM" id="Phobius"/>
    </source>
</evidence>
<evidence type="ECO:0000256" key="4">
    <source>
        <dbReference type="ARBA" id="ARBA00023136"/>
    </source>
</evidence>
<evidence type="ECO:0000256" key="5">
    <source>
        <dbReference type="SAM" id="Coils"/>
    </source>
</evidence>
<proteinExistence type="predicted"/>
<feature type="coiled-coil region" evidence="5">
    <location>
        <begin position="394"/>
        <end position="430"/>
    </location>
</feature>
<keyword evidence="8" id="KW-1185">Reference proteome</keyword>
<name>A0ABM0GJC9_SACKO</name>
<evidence type="ECO:0000256" key="3">
    <source>
        <dbReference type="ARBA" id="ARBA00022989"/>
    </source>
</evidence>
<keyword evidence="2 7" id="KW-0812">Transmembrane</keyword>
<evidence type="ECO:0000256" key="6">
    <source>
        <dbReference type="SAM" id="MobiDB-lite"/>
    </source>
</evidence>
<sequence length="662" mass="73369">MSSIDMDNGAVDETSHNTEICDGVVITATKITCMKMNLREDGNDFDAANSQDTSDEKDDADQERILCDGDRVDIDIDNKNETLNGIMMNCSITEMKDLPVGKDECSSMRNGQKDEENDKNLSDNDEEQEKENNNQQRLLTDAAAQLGAMKDITMETDSYECHQEKKEEVCNDENKCDVINSPIFGEEITNELPNKDDDVIPDGCVTPDSESIIDFDENIAIVTEEKTKKPTLAAVVKDETGKGKLVYQVLGDASRFSYACVCAVSLGHLFETEYDSNYAITIMLFGLVNDINIQEWSLIIIWDVMSRNLKDFSYVDLQSSNAFKPCVANTFCMTCYVDLLRRGKTKIAMLQRKLIPCNDYDLVTLALGSGEYDARMRVLIFHVAWHLTVKWRHLERFEEVLVKMLKEQEEETEEQKKERATNQKKKKRKRYALIGLATVGGGALIGLTAGLAAPLIAAGVGAVIGTSAAAALTTTAGIAIMTSLFGAAGAGLTGYKMKRRVGAIEQFEFAPLSQGNNLHVAIAISGWLSDEQPDNFHAPWINLAISNEQYYLRWESKYLLDLGRALEYLLNGLVTAATQEALKYTVLSGLLAALMWPATLLSVASVIDNPWGVAMQRSTEVGHQLADVIMSKQQGHRPVTLIGFSLGAKVIYNCLEEMLKRK</sequence>
<dbReference type="PANTHER" id="PTHR17920">
    <property type="entry name" value="TRANSMEMBRANE AND COILED-COIL DOMAIN-CONTAINING PROTEIN 4 TMCO4"/>
    <property type="match status" value="1"/>
</dbReference>
<dbReference type="PANTHER" id="PTHR17920:SF3">
    <property type="entry name" value="TRANSMEMBRANE AND COILED-COIL DOMAIN-CONTAINING PROTEIN 4"/>
    <property type="match status" value="1"/>
</dbReference>
<keyword evidence="5" id="KW-0175">Coiled coil</keyword>
<evidence type="ECO:0000256" key="2">
    <source>
        <dbReference type="ARBA" id="ARBA00022692"/>
    </source>
</evidence>